<sequence>MSEPRCKRVHMKCNVAIEDKTRCTCVTCHSGFHGHRSRFRVSHDDFGSEGLKASRAATVSLSALCCSAGVGTADGLLASNRREREEYCLECDYHEGKDFVTTGHTEDRLVRC</sequence>
<dbReference type="AlphaFoldDB" id="A0AAV1P1E2"/>
<gene>
    <name evidence="1" type="ORF">FSCOSCO3_A029412</name>
</gene>
<evidence type="ECO:0000313" key="2">
    <source>
        <dbReference type="Proteomes" id="UP001314229"/>
    </source>
</evidence>
<protein>
    <submittedName>
        <fullName evidence="1">Uncharacterized protein</fullName>
    </submittedName>
</protein>
<keyword evidence="2" id="KW-1185">Reference proteome</keyword>
<dbReference type="Proteomes" id="UP001314229">
    <property type="component" value="Unassembled WGS sequence"/>
</dbReference>
<evidence type="ECO:0000313" key="1">
    <source>
        <dbReference type="EMBL" id="CAK6965020.1"/>
    </source>
</evidence>
<accession>A0AAV1P1E2</accession>
<organism evidence="1 2">
    <name type="scientific">Scomber scombrus</name>
    <name type="common">Atlantic mackerel</name>
    <name type="synonym">Scomber vernalis</name>
    <dbReference type="NCBI Taxonomy" id="13677"/>
    <lineage>
        <taxon>Eukaryota</taxon>
        <taxon>Metazoa</taxon>
        <taxon>Chordata</taxon>
        <taxon>Craniata</taxon>
        <taxon>Vertebrata</taxon>
        <taxon>Euteleostomi</taxon>
        <taxon>Actinopterygii</taxon>
        <taxon>Neopterygii</taxon>
        <taxon>Teleostei</taxon>
        <taxon>Neoteleostei</taxon>
        <taxon>Acanthomorphata</taxon>
        <taxon>Pelagiaria</taxon>
        <taxon>Scombriformes</taxon>
        <taxon>Scombridae</taxon>
        <taxon>Scomber</taxon>
    </lineage>
</organism>
<proteinExistence type="predicted"/>
<name>A0AAV1P1E2_SCOSC</name>
<reference evidence="1 2" key="1">
    <citation type="submission" date="2024-01" db="EMBL/GenBank/DDBJ databases">
        <authorList>
            <person name="Alioto T."/>
            <person name="Alioto T."/>
            <person name="Gomez Garrido J."/>
        </authorList>
    </citation>
    <scope>NUCLEOTIDE SEQUENCE [LARGE SCALE GENOMIC DNA]</scope>
</reference>
<comment type="caution">
    <text evidence="1">The sequence shown here is derived from an EMBL/GenBank/DDBJ whole genome shotgun (WGS) entry which is preliminary data.</text>
</comment>
<dbReference type="EMBL" id="CAWUFR010000078">
    <property type="protein sequence ID" value="CAK6965020.1"/>
    <property type="molecule type" value="Genomic_DNA"/>
</dbReference>